<dbReference type="InParanoid" id="A0A0C2SQS6"/>
<organism evidence="1 2">
    <name type="scientific">Amanita muscaria (strain Koide BX008)</name>
    <dbReference type="NCBI Taxonomy" id="946122"/>
    <lineage>
        <taxon>Eukaryota</taxon>
        <taxon>Fungi</taxon>
        <taxon>Dikarya</taxon>
        <taxon>Basidiomycota</taxon>
        <taxon>Agaricomycotina</taxon>
        <taxon>Agaricomycetes</taxon>
        <taxon>Agaricomycetidae</taxon>
        <taxon>Agaricales</taxon>
        <taxon>Pluteineae</taxon>
        <taxon>Amanitaceae</taxon>
        <taxon>Amanita</taxon>
    </lineage>
</organism>
<dbReference type="EMBL" id="KN818241">
    <property type="protein sequence ID" value="KIL65635.1"/>
    <property type="molecule type" value="Genomic_DNA"/>
</dbReference>
<proteinExistence type="predicted"/>
<dbReference type="AlphaFoldDB" id="A0A0C2SQS6"/>
<accession>A0A0C2SQS6</accession>
<keyword evidence="2" id="KW-1185">Reference proteome</keyword>
<name>A0A0C2SQS6_AMAMK</name>
<gene>
    <name evidence="1" type="ORF">M378DRAFT_161950</name>
</gene>
<protein>
    <submittedName>
        <fullName evidence="1">Uncharacterized protein</fullName>
    </submittedName>
</protein>
<dbReference type="Proteomes" id="UP000054549">
    <property type="component" value="Unassembled WGS sequence"/>
</dbReference>
<evidence type="ECO:0000313" key="1">
    <source>
        <dbReference type="EMBL" id="KIL65635.1"/>
    </source>
</evidence>
<evidence type="ECO:0000313" key="2">
    <source>
        <dbReference type="Proteomes" id="UP000054549"/>
    </source>
</evidence>
<sequence length="80" mass="8910">MISHTAAYCLYLNDLQRNQGGHAAFPTISQSLSVKRRHSHEEYKTFGGSGQPRIWNKKDAALLPIRTSLFLSTSGGRCTM</sequence>
<reference evidence="1 2" key="1">
    <citation type="submission" date="2014-04" db="EMBL/GenBank/DDBJ databases">
        <title>Evolutionary Origins and Diversification of the Mycorrhizal Mutualists.</title>
        <authorList>
            <consortium name="DOE Joint Genome Institute"/>
            <consortium name="Mycorrhizal Genomics Consortium"/>
            <person name="Kohler A."/>
            <person name="Kuo A."/>
            <person name="Nagy L.G."/>
            <person name="Floudas D."/>
            <person name="Copeland A."/>
            <person name="Barry K.W."/>
            <person name="Cichocki N."/>
            <person name="Veneault-Fourrey C."/>
            <person name="LaButti K."/>
            <person name="Lindquist E.A."/>
            <person name="Lipzen A."/>
            <person name="Lundell T."/>
            <person name="Morin E."/>
            <person name="Murat C."/>
            <person name="Riley R."/>
            <person name="Ohm R."/>
            <person name="Sun H."/>
            <person name="Tunlid A."/>
            <person name="Henrissat B."/>
            <person name="Grigoriev I.V."/>
            <person name="Hibbett D.S."/>
            <person name="Martin F."/>
        </authorList>
    </citation>
    <scope>NUCLEOTIDE SEQUENCE [LARGE SCALE GENOMIC DNA]</scope>
    <source>
        <strain evidence="1 2">Koide BX008</strain>
    </source>
</reference>
<dbReference type="HOGENOM" id="CLU_2589218_0_0_1"/>